<sequence length="570" mass="65380">METRKVRTPSARLLEAALDDGYTVSSIKMPDLLRSFVETREEKASSRPAEGTRELKPRVDGQEEQGQEQQPRRQTTPDAPERKIENEAPSPEDFIEVGDVENHENDADDNAETTIDVENVKQEQILITHEEEENSLRRHVESRIKHARKGFDDAGETLSLKTSDLSIPNKAAHFLYFRCYDEKEVQKEFPLTIDYNRKGFQNFLVEPRVGLRNTDYYIDNYLWNRGKSTSSKKRIYVEVDGNRVKTSRKNVPAAPYVLNWYYSNLESRLTKKVCWLETCPDGVRASPVLVQYHVNFVSDVPIECRRTPKLYSDTRSVAQAMEMRRLAQRKRARCPKRNFEVVENQNMFFDDLNGDFYEETVYYEDESRAQSSDAVRIARDATRLICRKLESRISAMLDGRLGIDPSKTTTVRVPILQNVELQTQADQLGEWINALTSSTSDDVDIVINNVVGSMRKQLDDILAADGSVLTEFMEEGMASSSSHEPPAKRRHIVEHDVLKKASADFDGNQEEYIYDGQNIVAEYVEEVIAEEVGSSSSQAERTVQHDQAEEDHRNSRQPFFYNANQSPHDD</sequence>
<feature type="compositionally biased region" description="Basic and acidic residues" evidence="1">
    <location>
        <begin position="542"/>
        <end position="554"/>
    </location>
</feature>
<feature type="compositionally biased region" description="Low complexity" evidence="1">
    <location>
        <begin position="67"/>
        <end position="77"/>
    </location>
</feature>
<feature type="region of interest" description="Disordered" evidence="1">
    <location>
        <begin position="531"/>
        <end position="570"/>
    </location>
</feature>
<accession>A0A8S1F5L7</accession>
<dbReference type="OrthoDB" id="5863611at2759"/>
<name>A0A8S1F5L7_9PELO</name>
<feature type="compositionally biased region" description="Basic and acidic residues" evidence="1">
    <location>
        <begin position="38"/>
        <end position="61"/>
    </location>
</feature>
<organism evidence="2 3">
    <name type="scientific">Caenorhabditis bovis</name>
    <dbReference type="NCBI Taxonomy" id="2654633"/>
    <lineage>
        <taxon>Eukaryota</taxon>
        <taxon>Metazoa</taxon>
        <taxon>Ecdysozoa</taxon>
        <taxon>Nematoda</taxon>
        <taxon>Chromadorea</taxon>
        <taxon>Rhabditida</taxon>
        <taxon>Rhabditina</taxon>
        <taxon>Rhabditomorpha</taxon>
        <taxon>Rhabditoidea</taxon>
        <taxon>Rhabditidae</taxon>
        <taxon>Peloderinae</taxon>
        <taxon>Caenorhabditis</taxon>
    </lineage>
</organism>
<dbReference type="EMBL" id="CADEPM010000008">
    <property type="protein sequence ID" value="CAB3409135.1"/>
    <property type="molecule type" value="Genomic_DNA"/>
</dbReference>
<proteinExistence type="predicted"/>
<feature type="region of interest" description="Disordered" evidence="1">
    <location>
        <begin position="38"/>
        <end position="94"/>
    </location>
</feature>
<evidence type="ECO:0000313" key="3">
    <source>
        <dbReference type="Proteomes" id="UP000494206"/>
    </source>
</evidence>
<dbReference type="Proteomes" id="UP000494206">
    <property type="component" value="Unassembled WGS sequence"/>
</dbReference>
<dbReference type="AlphaFoldDB" id="A0A8S1F5L7"/>
<keyword evidence="3" id="KW-1185">Reference proteome</keyword>
<evidence type="ECO:0000313" key="2">
    <source>
        <dbReference type="EMBL" id="CAB3409135.1"/>
    </source>
</evidence>
<evidence type="ECO:0000256" key="1">
    <source>
        <dbReference type="SAM" id="MobiDB-lite"/>
    </source>
</evidence>
<reference evidence="2 3" key="1">
    <citation type="submission" date="2020-04" db="EMBL/GenBank/DDBJ databases">
        <authorList>
            <person name="Laetsch R D."/>
            <person name="Stevens L."/>
            <person name="Kumar S."/>
            <person name="Blaxter L. M."/>
        </authorList>
    </citation>
    <scope>NUCLEOTIDE SEQUENCE [LARGE SCALE GENOMIC DNA]</scope>
</reference>
<comment type="caution">
    <text evidence="2">The sequence shown here is derived from an EMBL/GenBank/DDBJ whole genome shotgun (WGS) entry which is preliminary data.</text>
</comment>
<protein>
    <submittedName>
        <fullName evidence="2">Uncharacterized protein</fullName>
    </submittedName>
</protein>
<gene>
    <name evidence="2" type="ORF">CBOVIS_LOCUS10825</name>
</gene>